<dbReference type="GeneID" id="60589803"/>
<feature type="transmembrane region" description="Helical" evidence="3">
    <location>
        <begin position="226"/>
        <end position="245"/>
    </location>
</feature>
<gene>
    <name evidence="4" type="ORF">I7X12_14880</name>
</gene>
<comment type="similarity">
    <text evidence="2">Belongs to the CDP-alcohol phosphatidyltransferase class-I family.</text>
</comment>
<feature type="transmembrane region" description="Helical" evidence="3">
    <location>
        <begin position="43"/>
        <end position="70"/>
    </location>
</feature>
<dbReference type="RefSeq" id="WP_198060842.1">
    <property type="nucleotide sequence ID" value="NZ_CP065856.1"/>
</dbReference>
<protein>
    <submittedName>
        <fullName evidence="4">CDP-alcohol phosphatidyltransferase family protein</fullName>
    </submittedName>
</protein>
<keyword evidence="3" id="KW-0472">Membrane</keyword>
<sequence>MSGAAARGLRREWTAAAVAFAVGLALAVVGLDGLATTDTVVPRWGVVVALPVALQWAAPAVGVGAFVLWFPRRHLDANRPDTDGADDDGADGPVRRYETLGLANRVTLARGGLVAALAGFVAVEPTDAVRWAPAVCYGANCLLDLVDGALARRRGRTTVLGARLDMAFDTLGFLVAPVVAVAWGRLPVWYLSLSAARYLYKAGCAARRKRGHSLRDLPPSRLRRPLAGTQMAFITLALAPVLPAATIRPLAVVVLVPSLAVFARDYLVVAGHVGSRAEPER</sequence>
<dbReference type="GO" id="GO:0016020">
    <property type="term" value="C:membrane"/>
    <property type="evidence" value="ECO:0007669"/>
    <property type="project" value="InterPro"/>
</dbReference>
<dbReference type="KEGG" id="hlt:I7X12_14880"/>
<dbReference type="EMBL" id="CP065856">
    <property type="protein sequence ID" value="QPV62025.1"/>
    <property type="molecule type" value="Genomic_DNA"/>
</dbReference>
<dbReference type="InterPro" id="IPR000462">
    <property type="entry name" value="CDP-OH_P_trans"/>
</dbReference>
<dbReference type="GO" id="GO:0008654">
    <property type="term" value="P:phospholipid biosynthetic process"/>
    <property type="evidence" value="ECO:0007669"/>
    <property type="project" value="InterPro"/>
</dbReference>
<evidence type="ECO:0000313" key="5">
    <source>
        <dbReference type="Proteomes" id="UP000595001"/>
    </source>
</evidence>
<accession>A0A7T3KUR1</accession>
<dbReference type="Gene3D" id="1.20.120.1760">
    <property type="match status" value="1"/>
</dbReference>
<name>A0A7T3KUR1_9EURY</name>
<keyword evidence="1 2" id="KW-0808">Transferase</keyword>
<organism evidence="4 5">
    <name type="scientific">Halosimplex litoreum</name>
    <dbReference type="NCBI Taxonomy" id="1198301"/>
    <lineage>
        <taxon>Archaea</taxon>
        <taxon>Methanobacteriati</taxon>
        <taxon>Methanobacteriota</taxon>
        <taxon>Stenosarchaea group</taxon>
        <taxon>Halobacteria</taxon>
        <taxon>Halobacteriales</taxon>
        <taxon>Haloarculaceae</taxon>
        <taxon>Halosimplex</taxon>
    </lineage>
</organism>
<reference evidence="4 5" key="1">
    <citation type="submission" date="2020-12" db="EMBL/GenBank/DDBJ databases">
        <title>Halosimplex halophilum sp. nov. and Halosimplex salinum sp. nov., two new members of the genus Halosimplex.</title>
        <authorList>
            <person name="Cui H.L."/>
        </authorList>
    </citation>
    <scope>NUCLEOTIDE SEQUENCE [LARGE SCALE GENOMIC DNA]</scope>
    <source>
        <strain evidence="4 5">YGH94</strain>
    </source>
</reference>
<feature type="transmembrane region" description="Helical" evidence="3">
    <location>
        <begin position="12"/>
        <end position="31"/>
    </location>
</feature>
<dbReference type="Proteomes" id="UP000595001">
    <property type="component" value="Chromosome"/>
</dbReference>
<evidence type="ECO:0000256" key="3">
    <source>
        <dbReference type="SAM" id="Phobius"/>
    </source>
</evidence>
<evidence type="ECO:0000256" key="1">
    <source>
        <dbReference type="ARBA" id="ARBA00022679"/>
    </source>
</evidence>
<evidence type="ECO:0000256" key="2">
    <source>
        <dbReference type="RuleBase" id="RU003750"/>
    </source>
</evidence>
<dbReference type="InterPro" id="IPR043130">
    <property type="entry name" value="CDP-OH_PTrfase_TM_dom"/>
</dbReference>
<proteinExistence type="inferred from homology"/>
<keyword evidence="3" id="KW-0812">Transmembrane</keyword>
<keyword evidence="3" id="KW-1133">Transmembrane helix</keyword>
<dbReference type="GO" id="GO:0016780">
    <property type="term" value="F:phosphotransferase activity, for other substituted phosphate groups"/>
    <property type="evidence" value="ECO:0007669"/>
    <property type="project" value="InterPro"/>
</dbReference>
<dbReference type="PROSITE" id="PS00379">
    <property type="entry name" value="CDP_ALCOHOL_P_TRANSF"/>
    <property type="match status" value="1"/>
</dbReference>
<feature type="transmembrane region" description="Helical" evidence="3">
    <location>
        <begin position="162"/>
        <end position="183"/>
    </location>
</feature>
<keyword evidence="5" id="KW-1185">Reference proteome</keyword>
<dbReference type="Pfam" id="PF01066">
    <property type="entry name" value="CDP-OH_P_transf"/>
    <property type="match status" value="1"/>
</dbReference>
<dbReference type="InterPro" id="IPR048254">
    <property type="entry name" value="CDP_ALCOHOL_P_TRANSF_CS"/>
</dbReference>
<dbReference type="OrthoDB" id="331608at2157"/>
<dbReference type="AlphaFoldDB" id="A0A7T3KUR1"/>
<evidence type="ECO:0000313" key="4">
    <source>
        <dbReference type="EMBL" id="QPV62025.1"/>
    </source>
</evidence>